<accession>A0ABQ9YJF9</accession>
<dbReference type="EMBL" id="JARBJD010000005">
    <property type="protein sequence ID" value="KAK2963786.1"/>
    <property type="molecule type" value="Genomic_DNA"/>
</dbReference>
<keyword evidence="1" id="KW-1133">Transmembrane helix</keyword>
<reference evidence="2 3" key="1">
    <citation type="journal article" date="2022" name="bioRxiv">
        <title>Genomics of Preaxostyla Flagellates Illuminates Evolutionary Transitions and the Path Towards Mitochondrial Loss.</title>
        <authorList>
            <person name="Novak L.V.F."/>
            <person name="Treitli S.C."/>
            <person name="Pyrih J."/>
            <person name="Halakuc P."/>
            <person name="Pipaliya S.V."/>
            <person name="Vacek V."/>
            <person name="Brzon O."/>
            <person name="Soukal P."/>
            <person name="Eme L."/>
            <person name="Dacks J.B."/>
            <person name="Karnkowska A."/>
            <person name="Elias M."/>
            <person name="Hampl V."/>
        </authorList>
    </citation>
    <scope>NUCLEOTIDE SEQUENCE [LARGE SCALE GENOMIC DNA]</scope>
    <source>
        <strain evidence="2">NAU3</strain>
        <tissue evidence="2">Gut</tissue>
    </source>
</reference>
<gene>
    <name evidence="2" type="ORF">BLNAU_1353</name>
</gene>
<proteinExistence type="predicted"/>
<sequence>MKIVFNGASCCAGFSLLCAVILAIQACGFFLQIPPGEPMTPKEFHHLGKNSVWGALIWIVVGLICAFIYYRGQKKAEKLAKEKEELEASNNTSMMI</sequence>
<evidence type="ECO:0000256" key="1">
    <source>
        <dbReference type="SAM" id="Phobius"/>
    </source>
</evidence>
<evidence type="ECO:0000313" key="2">
    <source>
        <dbReference type="EMBL" id="KAK2963786.1"/>
    </source>
</evidence>
<evidence type="ECO:0000313" key="3">
    <source>
        <dbReference type="Proteomes" id="UP001281761"/>
    </source>
</evidence>
<keyword evidence="1" id="KW-0472">Membrane</keyword>
<keyword evidence="1" id="KW-0812">Transmembrane</keyword>
<comment type="caution">
    <text evidence="2">The sequence shown here is derived from an EMBL/GenBank/DDBJ whole genome shotgun (WGS) entry which is preliminary data.</text>
</comment>
<protein>
    <submittedName>
        <fullName evidence="2">Uncharacterized protein</fullName>
    </submittedName>
</protein>
<dbReference type="Proteomes" id="UP001281761">
    <property type="component" value="Unassembled WGS sequence"/>
</dbReference>
<dbReference type="PROSITE" id="PS51257">
    <property type="entry name" value="PROKAR_LIPOPROTEIN"/>
    <property type="match status" value="1"/>
</dbReference>
<feature type="transmembrane region" description="Helical" evidence="1">
    <location>
        <begin position="12"/>
        <end position="31"/>
    </location>
</feature>
<keyword evidence="3" id="KW-1185">Reference proteome</keyword>
<name>A0ABQ9YJF9_9EUKA</name>
<feature type="transmembrane region" description="Helical" evidence="1">
    <location>
        <begin position="51"/>
        <end position="70"/>
    </location>
</feature>
<organism evidence="2 3">
    <name type="scientific">Blattamonas nauphoetae</name>
    <dbReference type="NCBI Taxonomy" id="2049346"/>
    <lineage>
        <taxon>Eukaryota</taxon>
        <taxon>Metamonada</taxon>
        <taxon>Preaxostyla</taxon>
        <taxon>Oxymonadida</taxon>
        <taxon>Blattamonas</taxon>
    </lineage>
</organism>